<dbReference type="Pfam" id="PF13559">
    <property type="entry name" value="DUF4129"/>
    <property type="match status" value="1"/>
</dbReference>
<feature type="transmembrane region" description="Helical" evidence="2">
    <location>
        <begin position="377"/>
        <end position="399"/>
    </location>
</feature>
<evidence type="ECO:0000313" key="4">
    <source>
        <dbReference type="EMBL" id="PVZ68257.1"/>
    </source>
</evidence>
<proteinExistence type="predicted"/>
<gene>
    <name evidence="4" type="ORF">DC094_13265</name>
</gene>
<keyword evidence="2" id="KW-0472">Membrane</keyword>
<dbReference type="AlphaFoldDB" id="A0A2V1GUC7"/>
<feature type="transmembrane region" description="Helical" evidence="2">
    <location>
        <begin position="147"/>
        <end position="175"/>
    </location>
</feature>
<evidence type="ECO:0000313" key="5">
    <source>
        <dbReference type="Proteomes" id="UP000244906"/>
    </source>
</evidence>
<keyword evidence="2" id="KW-0812">Transmembrane</keyword>
<dbReference type="OrthoDB" id="183980at2"/>
<feature type="transmembrane region" description="Helical" evidence="2">
    <location>
        <begin position="247"/>
        <end position="266"/>
    </location>
</feature>
<dbReference type="RefSeq" id="WP_116687585.1">
    <property type="nucleotide sequence ID" value="NZ_CAWNYD010000005.1"/>
</dbReference>
<dbReference type="EMBL" id="QDDL01000005">
    <property type="protein sequence ID" value="PVZ68257.1"/>
    <property type="molecule type" value="Genomic_DNA"/>
</dbReference>
<comment type="caution">
    <text evidence="4">The sequence shown here is derived from an EMBL/GenBank/DDBJ whole genome shotgun (WGS) entry which is preliminary data.</text>
</comment>
<name>A0A2V1GUC7_9GAMM</name>
<feature type="transmembrane region" description="Helical" evidence="2">
    <location>
        <begin position="203"/>
        <end position="226"/>
    </location>
</feature>
<evidence type="ECO:0000256" key="1">
    <source>
        <dbReference type="SAM" id="MobiDB-lite"/>
    </source>
</evidence>
<feature type="transmembrane region" description="Helical" evidence="2">
    <location>
        <begin position="29"/>
        <end position="53"/>
    </location>
</feature>
<dbReference type="InterPro" id="IPR025403">
    <property type="entry name" value="TgpA-like_C"/>
</dbReference>
<feature type="domain" description="Protein-glutamine gamma-glutamyltransferase-like C-terminal" evidence="3">
    <location>
        <begin position="455"/>
        <end position="525"/>
    </location>
</feature>
<dbReference type="Proteomes" id="UP000244906">
    <property type="component" value="Unassembled WGS sequence"/>
</dbReference>
<organism evidence="4 5">
    <name type="scientific">Pelagibaculum spongiae</name>
    <dbReference type="NCBI Taxonomy" id="2080658"/>
    <lineage>
        <taxon>Bacteria</taxon>
        <taxon>Pseudomonadati</taxon>
        <taxon>Pseudomonadota</taxon>
        <taxon>Gammaproteobacteria</taxon>
        <taxon>Oceanospirillales</taxon>
        <taxon>Pelagibaculum</taxon>
    </lineage>
</organism>
<protein>
    <recommendedName>
        <fullName evidence="3">Protein-glutamine gamma-glutamyltransferase-like C-terminal domain-containing protein</fullName>
    </recommendedName>
</protein>
<evidence type="ECO:0000256" key="2">
    <source>
        <dbReference type="SAM" id="Phobius"/>
    </source>
</evidence>
<keyword evidence="5" id="KW-1185">Reference proteome</keyword>
<reference evidence="4 5" key="1">
    <citation type="submission" date="2018-04" db="EMBL/GenBank/DDBJ databases">
        <title>Thalassorhabdus spongiae gen. nov., sp. nov., isolated from a marine sponge in South-West Iceland.</title>
        <authorList>
            <person name="Knobloch S."/>
            <person name="Daussin A."/>
            <person name="Johannsson R."/>
            <person name="Marteinsson V.T."/>
        </authorList>
    </citation>
    <scope>NUCLEOTIDE SEQUENCE [LARGE SCALE GENOMIC DNA]</scope>
    <source>
        <strain evidence="4 5">Hp12</strain>
    </source>
</reference>
<feature type="region of interest" description="Disordered" evidence="1">
    <location>
        <begin position="533"/>
        <end position="554"/>
    </location>
</feature>
<accession>A0A2V1GUC7</accession>
<sequence>MRVEDLLLQVRPRRGYESLDLGFVLARRWYLPLWISWLAVQIPIFALAMWIGWDEPALATLIIWWLKPLGEIGQLEILSRSIFGAQPTVIGLLKQLPKLIWKYGLVALTIRRFSFRRSFFAPVQQLEQLKGSAARNRRSLLGAGKDLPAGWLTIVFMHLEIILSFALLMQLIALIPGYQMMRFLDDFSAVLQESWMLSQLNNVLWWLVIGLLSPFYSAAGFSLYLNRRTKLEAWDIELSFRKLQQRVGNILASLLVVAVVCLPLLVSQPVMAQSNTEKLNAIQDTQIVMPEITFAGEQVLSESAVISQQLIEIKNQPPFVNNQTVETLQWKQPANNQDASWWQQFLDALLRWLASGDETAPIDSDLSVPDWLQSLSWFARLVVWLGVGAILGWLVYRLLRLNQFLAPMAKTRIDVPQAKQGHSEYMLDQRLPENVPKAVMQLWNADQKREAMSLLYRGALFRLQQLGAPLSPSMTEMECLSHIQQFCNPKQNQLLKEITNCWMGLAYAHQLPGEQQLTALCQRWQDDFGSASIHDGRSYKQPSSTADKVGGANE</sequence>
<keyword evidence="2" id="KW-1133">Transmembrane helix</keyword>
<evidence type="ECO:0000259" key="3">
    <source>
        <dbReference type="Pfam" id="PF13559"/>
    </source>
</evidence>